<evidence type="ECO:0000256" key="1">
    <source>
        <dbReference type="SAM" id="MobiDB-lite"/>
    </source>
</evidence>
<proteinExistence type="predicted"/>
<reference evidence="3" key="1">
    <citation type="submission" date="2019-10" db="EMBL/GenBank/DDBJ databases">
        <title>Lacipirellula parvula gen. nov., sp. nov., representing a lineage of planctomycetes widespread in freshwater anoxic habitats, and description of the family Lacipirellulaceae.</title>
        <authorList>
            <person name="Dedysh S.N."/>
            <person name="Kulichevskaya I.S."/>
            <person name="Beletsky A.V."/>
            <person name="Rakitin A.L."/>
            <person name="Mardanov A.V."/>
            <person name="Ivanova A.A."/>
            <person name="Saltykova V.X."/>
            <person name="Rijpstra W.I.C."/>
            <person name="Sinninghe Damste J.S."/>
            <person name="Ravin N.V."/>
        </authorList>
    </citation>
    <scope>NUCLEOTIDE SEQUENCE [LARGE SCALE GENOMIC DNA]</scope>
    <source>
        <strain evidence="3">PX69</strain>
    </source>
</reference>
<keyword evidence="3" id="KW-1185">Reference proteome</keyword>
<sequence length="48" mass="5888">MALKSFDEAEPTLQQEWETGKTESDLRWERARHASRDAWDRIERRENR</sequence>
<gene>
    <name evidence="2" type="ORF">PLANPX_4785</name>
</gene>
<dbReference type="EMBL" id="AP021861">
    <property type="protein sequence ID" value="BBO35173.1"/>
    <property type="molecule type" value="Genomic_DNA"/>
</dbReference>
<dbReference type="KEGG" id="lpav:PLANPX_4785"/>
<dbReference type="AlphaFoldDB" id="A0A5K7XL52"/>
<dbReference type="Proteomes" id="UP000326837">
    <property type="component" value="Chromosome"/>
</dbReference>
<feature type="region of interest" description="Disordered" evidence="1">
    <location>
        <begin position="1"/>
        <end position="26"/>
    </location>
</feature>
<protein>
    <submittedName>
        <fullName evidence="2">Uncharacterized protein</fullName>
    </submittedName>
</protein>
<accession>A0A5K7XL52</accession>
<evidence type="ECO:0000313" key="3">
    <source>
        <dbReference type="Proteomes" id="UP000326837"/>
    </source>
</evidence>
<organism evidence="2 3">
    <name type="scientific">Lacipirellula parvula</name>
    <dbReference type="NCBI Taxonomy" id="2650471"/>
    <lineage>
        <taxon>Bacteria</taxon>
        <taxon>Pseudomonadati</taxon>
        <taxon>Planctomycetota</taxon>
        <taxon>Planctomycetia</taxon>
        <taxon>Pirellulales</taxon>
        <taxon>Lacipirellulaceae</taxon>
        <taxon>Lacipirellula</taxon>
    </lineage>
</organism>
<name>A0A5K7XL52_9BACT</name>
<evidence type="ECO:0000313" key="2">
    <source>
        <dbReference type="EMBL" id="BBO35173.1"/>
    </source>
</evidence>
<dbReference type="RefSeq" id="WP_198421783.1">
    <property type="nucleotide sequence ID" value="NZ_AP021861.1"/>
</dbReference>